<dbReference type="Proteomes" id="UP000193484">
    <property type="component" value="Unassembled WGS sequence"/>
</dbReference>
<dbReference type="STRING" id="1793.AWC04_03885"/>
<name>A0A1X1RJ21_MYCFA</name>
<comment type="caution">
    <text evidence="1">The sequence shown here is derived from an EMBL/GenBank/DDBJ whole genome shotgun (WGS) entry which is preliminary data.</text>
</comment>
<evidence type="ECO:0000313" key="2">
    <source>
        <dbReference type="Proteomes" id="UP000193484"/>
    </source>
</evidence>
<dbReference type="EMBL" id="LQOJ01000019">
    <property type="protein sequence ID" value="ORV07563.1"/>
    <property type="molecule type" value="Genomic_DNA"/>
</dbReference>
<organism evidence="1 2">
    <name type="scientific">Mycolicibacterium fallax</name>
    <name type="common">Mycobacterium fallax</name>
    <dbReference type="NCBI Taxonomy" id="1793"/>
    <lineage>
        <taxon>Bacteria</taxon>
        <taxon>Bacillati</taxon>
        <taxon>Actinomycetota</taxon>
        <taxon>Actinomycetes</taxon>
        <taxon>Mycobacteriales</taxon>
        <taxon>Mycobacteriaceae</taxon>
        <taxon>Mycolicibacterium</taxon>
    </lineage>
</organism>
<protein>
    <submittedName>
        <fullName evidence="1">Uncharacterized protein</fullName>
    </submittedName>
</protein>
<proteinExistence type="predicted"/>
<dbReference type="AlphaFoldDB" id="A0A1X1RJ21"/>
<reference evidence="1 2" key="1">
    <citation type="submission" date="2016-01" db="EMBL/GenBank/DDBJ databases">
        <title>The new phylogeny of the genus Mycobacterium.</title>
        <authorList>
            <person name="Tarcisio F."/>
            <person name="Conor M."/>
            <person name="Antonella G."/>
            <person name="Elisabetta G."/>
            <person name="Giulia F.S."/>
            <person name="Sara T."/>
            <person name="Anna F."/>
            <person name="Clotilde B."/>
            <person name="Roberto B."/>
            <person name="Veronica D.S."/>
            <person name="Fabio R."/>
            <person name="Monica P."/>
            <person name="Olivier J."/>
            <person name="Enrico T."/>
            <person name="Nicola S."/>
        </authorList>
    </citation>
    <scope>NUCLEOTIDE SEQUENCE [LARGE SCALE GENOMIC DNA]</scope>
    <source>
        <strain evidence="1 2">DSM 44179</strain>
    </source>
</reference>
<keyword evidence="2" id="KW-1185">Reference proteome</keyword>
<accession>A0A1X1RJ21</accession>
<sequence>MSAMTAEMVVNVLSAIPSPIPLPTVEEVAAYLRRDVPQCPVCAWIAPLNVRDCPACMIRERVPL</sequence>
<evidence type="ECO:0000313" key="1">
    <source>
        <dbReference type="EMBL" id="ORV07563.1"/>
    </source>
</evidence>
<gene>
    <name evidence="1" type="ORF">AWC04_03885</name>
</gene>